<sequence>MVWGLCILQFDSASFWSNFGSCLHVEGCDFVVWVLSRFSGLSSIGCWDELRAGYGADGVGACVVAFTVPVAGAYSENLPVIGLLDFVL</sequence>
<dbReference type="Proteomes" id="UP000807159">
    <property type="component" value="Chromosome 1"/>
</dbReference>
<accession>A0A8T2ZRE4</accession>
<comment type="caution">
    <text evidence="1">The sequence shown here is derived from an EMBL/GenBank/DDBJ whole genome shotgun (WGS) entry which is preliminary data.</text>
</comment>
<organism evidence="1 2">
    <name type="scientific">Populus deltoides</name>
    <name type="common">Eastern poplar</name>
    <name type="synonym">Eastern cottonwood</name>
    <dbReference type="NCBI Taxonomy" id="3696"/>
    <lineage>
        <taxon>Eukaryota</taxon>
        <taxon>Viridiplantae</taxon>
        <taxon>Streptophyta</taxon>
        <taxon>Embryophyta</taxon>
        <taxon>Tracheophyta</taxon>
        <taxon>Spermatophyta</taxon>
        <taxon>Magnoliopsida</taxon>
        <taxon>eudicotyledons</taxon>
        <taxon>Gunneridae</taxon>
        <taxon>Pentapetalae</taxon>
        <taxon>rosids</taxon>
        <taxon>fabids</taxon>
        <taxon>Malpighiales</taxon>
        <taxon>Salicaceae</taxon>
        <taxon>Saliceae</taxon>
        <taxon>Populus</taxon>
    </lineage>
</organism>
<evidence type="ECO:0000313" key="2">
    <source>
        <dbReference type="Proteomes" id="UP000807159"/>
    </source>
</evidence>
<dbReference type="AlphaFoldDB" id="A0A8T2ZRE4"/>
<name>A0A8T2ZRE4_POPDE</name>
<dbReference type="EMBL" id="JACEGQ020000001">
    <property type="protein sequence ID" value="KAH8519945.1"/>
    <property type="molecule type" value="Genomic_DNA"/>
</dbReference>
<reference evidence="1" key="1">
    <citation type="journal article" date="2021" name="J. Hered.">
        <title>Genome Assembly of Salicaceae Populus deltoides (Eastern Cottonwood) I-69 Based on Nanopore Sequencing and Hi-C Technologies.</title>
        <authorList>
            <person name="Bai S."/>
            <person name="Wu H."/>
            <person name="Zhang J."/>
            <person name="Pan Z."/>
            <person name="Zhao W."/>
            <person name="Li Z."/>
            <person name="Tong C."/>
        </authorList>
    </citation>
    <scope>NUCLEOTIDE SEQUENCE</scope>
    <source>
        <tissue evidence="1">Leaf</tissue>
    </source>
</reference>
<evidence type="ECO:0000313" key="1">
    <source>
        <dbReference type="EMBL" id="KAH8519945.1"/>
    </source>
</evidence>
<gene>
    <name evidence="1" type="ORF">H0E87_001404</name>
</gene>
<proteinExistence type="predicted"/>
<keyword evidence="2" id="KW-1185">Reference proteome</keyword>
<protein>
    <submittedName>
        <fullName evidence="1">Uncharacterized protein</fullName>
    </submittedName>
</protein>